<keyword evidence="3" id="KW-0325">Glycoprotein</keyword>
<comment type="caution">
    <text evidence="5">The sequence shown here is derived from an EMBL/GenBank/DDBJ whole genome shotgun (WGS) entry which is preliminary data.</text>
</comment>
<feature type="domain" description="Glycosyltransferase 61 catalytic" evidence="4">
    <location>
        <begin position="266"/>
        <end position="442"/>
    </location>
</feature>
<evidence type="ECO:0000256" key="2">
    <source>
        <dbReference type="ARBA" id="ARBA00022679"/>
    </source>
</evidence>
<evidence type="ECO:0000256" key="3">
    <source>
        <dbReference type="ARBA" id="ARBA00023180"/>
    </source>
</evidence>
<reference evidence="5 6" key="1">
    <citation type="submission" date="2023-01" db="EMBL/GenBank/DDBJ databases">
        <title>Novel species of the genus Asticcacaulis isolated from rivers.</title>
        <authorList>
            <person name="Lu H."/>
        </authorList>
    </citation>
    <scope>NUCLEOTIDE SEQUENCE [LARGE SCALE GENOMIC DNA]</scope>
    <source>
        <strain evidence="5 6">BYS171W</strain>
    </source>
</reference>
<dbReference type="InterPro" id="IPR007657">
    <property type="entry name" value="Glycosyltransferase_61"/>
</dbReference>
<dbReference type="RefSeq" id="WP_272747361.1">
    <property type="nucleotide sequence ID" value="NZ_JAQQKX010000004.1"/>
</dbReference>
<accession>A0ABT5HS39</accession>
<dbReference type="InterPro" id="IPR049625">
    <property type="entry name" value="Glyco_transf_61_cat"/>
</dbReference>
<organism evidence="5 6">
    <name type="scientific">Asticcacaulis aquaticus</name>
    <dbReference type="NCBI Taxonomy" id="2984212"/>
    <lineage>
        <taxon>Bacteria</taxon>
        <taxon>Pseudomonadati</taxon>
        <taxon>Pseudomonadota</taxon>
        <taxon>Alphaproteobacteria</taxon>
        <taxon>Caulobacterales</taxon>
        <taxon>Caulobacteraceae</taxon>
        <taxon>Asticcacaulis</taxon>
    </lineage>
</organism>
<proteinExistence type="predicted"/>
<evidence type="ECO:0000313" key="5">
    <source>
        <dbReference type="EMBL" id="MDC7682874.1"/>
    </source>
</evidence>
<dbReference type="PANTHER" id="PTHR20961">
    <property type="entry name" value="GLYCOSYLTRANSFERASE"/>
    <property type="match status" value="1"/>
</dbReference>
<evidence type="ECO:0000313" key="6">
    <source>
        <dbReference type="Proteomes" id="UP001214854"/>
    </source>
</evidence>
<evidence type="ECO:0000256" key="1">
    <source>
        <dbReference type="ARBA" id="ARBA00022676"/>
    </source>
</evidence>
<keyword evidence="6" id="KW-1185">Reference proteome</keyword>
<gene>
    <name evidence="5" type="ORF">PQU92_06275</name>
</gene>
<dbReference type="EMBL" id="JAQQKX010000004">
    <property type="protein sequence ID" value="MDC7682874.1"/>
    <property type="molecule type" value="Genomic_DNA"/>
</dbReference>
<keyword evidence="1" id="KW-0328">Glycosyltransferase</keyword>
<dbReference type="Pfam" id="PF04577">
    <property type="entry name" value="Glyco_transf_61"/>
    <property type="match status" value="1"/>
</dbReference>
<name>A0ABT5HS39_9CAUL</name>
<dbReference type="Proteomes" id="UP001214854">
    <property type="component" value="Unassembled WGS sequence"/>
</dbReference>
<protein>
    <submittedName>
        <fullName evidence="5">Glycosyltransferase family 61 protein</fullName>
    </submittedName>
</protein>
<sequence length="512" mass="56234">MAAWLAVLQDAQKLQDSGLPGEASSLYRTGLETYADDPIAVQWLTFNLMMSESAFSGAKSAQVYLPSILESSLSWKAKLYAIELALASADISDDNSGLYAAVCKAAEAYSRAQLTPDDFNLMSCQAIVRQLTRLYGQDGLHQLFLSIDNEDRFDCIGSHPSRPASLKPPTQSNRLPQVLQRSLENQPPPERALGLRHVGPAFVLKLGDNTVLFDKKGQVLDTPYGSLPAFLKIALTGVFKTLVPGPSSVSGTTLFIGDYFSQALNYCHWVSDGLPRIIVAHTQGLNPDNILGAFEITENFQVETIDRLLQPHQTYISVQATDGLMAIDDLFYADNHSLKHVHHPLYGGDLILVQALRQALTKDLPAPKIRRRLYVPRRHTRVVLNDDAVRACLTPYGFEIVDTDQLSFAEQVEIFSAAEAVVAPHGAALTNLIFARPNCKVLEFFPPFGGSASFYYIAHALGFDYACTIDDTSQGPHRDVGEGIISNTAGIEVDVDFVRRWLDILPDISASH</sequence>
<evidence type="ECO:0000259" key="4">
    <source>
        <dbReference type="Pfam" id="PF04577"/>
    </source>
</evidence>
<keyword evidence="2" id="KW-0808">Transferase</keyword>